<evidence type="ECO:0000313" key="3">
    <source>
        <dbReference type="EMBL" id="TQO39725.1"/>
    </source>
</evidence>
<organism evidence="3 4">
    <name type="scientific">Arenibacter algicola</name>
    <dbReference type="NCBI Taxonomy" id="616991"/>
    <lineage>
        <taxon>Bacteria</taxon>
        <taxon>Pseudomonadati</taxon>
        <taxon>Bacteroidota</taxon>
        <taxon>Flavobacteriia</taxon>
        <taxon>Flavobacteriales</taxon>
        <taxon>Flavobacteriaceae</taxon>
        <taxon>Arenibacter</taxon>
    </lineage>
</organism>
<feature type="domain" description="Transposase InsH N-terminal" evidence="1">
    <location>
        <begin position="61"/>
        <end position="119"/>
    </location>
</feature>
<dbReference type="Proteomes" id="UP000315363">
    <property type="component" value="Unassembled WGS sequence"/>
</dbReference>
<dbReference type="EMBL" id="VHIF01000001">
    <property type="protein sequence ID" value="TQO39725.1"/>
    <property type="molecule type" value="Genomic_DNA"/>
</dbReference>
<dbReference type="Pfam" id="PF05598">
    <property type="entry name" value="DUF772"/>
    <property type="match status" value="1"/>
</dbReference>
<gene>
    <name evidence="2" type="ORF">GQ41_3429</name>
    <name evidence="3" type="ORF">GQ41_4414</name>
</gene>
<keyword evidence="4" id="KW-1185">Reference proteome</keyword>
<evidence type="ECO:0000313" key="2">
    <source>
        <dbReference type="EMBL" id="TQO38766.1"/>
    </source>
</evidence>
<evidence type="ECO:0000313" key="4">
    <source>
        <dbReference type="Proteomes" id="UP000315363"/>
    </source>
</evidence>
<dbReference type="InterPro" id="IPR008490">
    <property type="entry name" value="Transposase_InsH_N"/>
</dbReference>
<evidence type="ECO:0000259" key="1">
    <source>
        <dbReference type="Pfam" id="PF05598"/>
    </source>
</evidence>
<dbReference type="EMBL" id="VHIF01000001">
    <property type="protein sequence ID" value="TQO38766.1"/>
    <property type="molecule type" value="Genomic_DNA"/>
</dbReference>
<sequence length="452" mass="53051">MSKIRRIHNFQHSFTFSSQTQQFETFYARFLESDLGRIYLAVPWDGLVRSFGLGESKKGPRCIFSPKGKLALMFLKHYGCCSDRRLMEQLNGNLDWQFFCDIYLGADRLDNFKMISEIRCELAGKLDMDKVQRAFYGHWSPHMKDKDSITMDATCYESHLRYPTNVKLLWESVDWLHSLMRDTCKEMGETLPRSKYLKWKKRYVSYGKMRRKTKKKRRALTRSLLLLLDKLSGEIDRLEVRHKTTMTKGQYRRRATAKQVLAQQHAYFHKGKKPKDRIVSMDRPYIRPIIRGKETKPVEFGAKVNKFQIDGISFIEHLSFNAFHEGNRFQDTVFRAQRLTRTKTRLAGADAIYATNKNRRFATKYDIRTDFKRKGRAGKHEKQRSKLAGAITKERASRLEGSFGKDKEHYHLKRIRARTRATEILWVFFGIHTGNALEIGRRMSAMAPARSA</sequence>
<protein>
    <submittedName>
        <fullName evidence="3">Transposase-like protein DUF772</fullName>
    </submittedName>
</protein>
<proteinExistence type="predicted"/>
<reference evidence="3 4" key="1">
    <citation type="submission" date="2019-06" db="EMBL/GenBank/DDBJ databases">
        <title>A large-scale integrated study on North Sea by COGITO (Coastal Microbe Genomic &amp; Taxonomic Observatory).</title>
        <authorList>
            <person name="Teeling H."/>
        </authorList>
    </citation>
    <scope>NUCLEOTIDE SEQUENCE [LARGE SCALE GENOMIC DNA]</scope>
    <source>
        <strain evidence="3 4">MAR_2009_79</strain>
    </source>
</reference>
<name>A0ABY3AGR3_9FLAO</name>
<accession>A0ABY3AGR3</accession>
<comment type="caution">
    <text evidence="3">The sequence shown here is derived from an EMBL/GenBank/DDBJ whole genome shotgun (WGS) entry which is preliminary data.</text>
</comment>
<dbReference type="RefSeq" id="WP_142190286.1">
    <property type="nucleotide sequence ID" value="NZ_VHIF01000001.1"/>
</dbReference>